<keyword evidence="1" id="KW-0436">Ligase</keyword>
<reference evidence="1" key="1">
    <citation type="submission" date="2020-07" db="EMBL/GenBank/DDBJ databases">
        <title>Campylobacter molothri sp. nov. isolated from wild birds.</title>
        <authorList>
            <person name="Miller W.G."/>
            <person name="Chapman M.H."/>
            <person name="Yee E."/>
            <person name="Lopes B.S."/>
            <person name="Forbes K.J."/>
        </authorList>
    </citation>
    <scope>NUCLEOTIDE SEQUENCE</scope>
    <source>
        <strain evidence="1">RM9754</strain>
    </source>
</reference>
<evidence type="ECO:0000313" key="2">
    <source>
        <dbReference type="Proteomes" id="UP001319828"/>
    </source>
</evidence>
<accession>A0ACC5W3R1</accession>
<gene>
    <name evidence="1" type="ORF">H2252_06990</name>
</gene>
<evidence type="ECO:0000313" key="1">
    <source>
        <dbReference type="EMBL" id="MBZ7975125.1"/>
    </source>
</evidence>
<dbReference type="Proteomes" id="UP001319828">
    <property type="component" value="Unassembled WGS sequence"/>
</dbReference>
<protein>
    <submittedName>
        <fullName evidence="1">DNA ligase</fullName>
    </submittedName>
</protein>
<name>A0ACC5W3R1_9BACT</name>
<sequence>MIKFFFLFCFYSLSFADEILLLTQFNKQDFQNKNLHEYVMSEKLDGVRGIWNGKTLKTRKDQIITPPSFFMKNFPSFALDGELWMGRNNFDSISSLIRTTHIDINLWKKVSYNVFDVPNACEEFNLNPCSLENRLQVLEKYLQENSNPYIKIIPQIPIKNEKHLNDFYENIVKNKGEGVVIRKNLGSYERGRSKQALKLKPYNDAECQVIGYTKGKGKFENQIGALICKTIDNKIIKIGSGLKDKDRKNPPSIGAIITYKFSGFTKNSLPRFPVFLRIRE</sequence>
<comment type="caution">
    <text evidence="1">The sequence shown here is derived from an EMBL/GenBank/DDBJ whole genome shotgun (WGS) entry which is preliminary data.</text>
</comment>
<dbReference type="EMBL" id="JACHUQ010000016">
    <property type="protein sequence ID" value="MBZ7975125.1"/>
    <property type="molecule type" value="Genomic_DNA"/>
</dbReference>
<keyword evidence="2" id="KW-1185">Reference proteome</keyword>
<proteinExistence type="predicted"/>
<organism evidence="1 2">
    <name type="scientific">Campylobacter molothri</name>
    <dbReference type="NCBI Taxonomy" id="1032242"/>
    <lineage>
        <taxon>Bacteria</taxon>
        <taxon>Pseudomonadati</taxon>
        <taxon>Campylobacterota</taxon>
        <taxon>Epsilonproteobacteria</taxon>
        <taxon>Campylobacterales</taxon>
        <taxon>Campylobacteraceae</taxon>
        <taxon>Campylobacter</taxon>
    </lineage>
</organism>